<comment type="caution">
    <text evidence="2">The sequence shown here is derived from an EMBL/GenBank/DDBJ whole genome shotgun (WGS) entry which is preliminary data.</text>
</comment>
<accession>A0A835MLN2</accession>
<evidence type="ECO:0000313" key="2">
    <source>
        <dbReference type="EMBL" id="KAF9668449.1"/>
    </source>
</evidence>
<proteinExistence type="predicted"/>
<reference evidence="2 3" key="1">
    <citation type="submission" date="2020-10" db="EMBL/GenBank/DDBJ databases">
        <title>Plant Genome Project.</title>
        <authorList>
            <person name="Zhang R.-G."/>
        </authorList>
    </citation>
    <scope>NUCLEOTIDE SEQUENCE [LARGE SCALE GENOMIC DNA]</scope>
    <source>
        <strain evidence="2">FAFU-HL-1</strain>
        <tissue evidence="2">Leaf</tissue>
    </source>
</reference>
<name>A0A835MLN2_9ROSI</name>
<feature type="region of interest" description="Disordered" evidence="1">
    <location>
        <begin position="209"/>
        <end position="231"/>
    </location>
</feature>
<dbReference type="PANTHER" id="PTHR33696:SF3">
    <property type="entry name" value="FLZ-TYPE DOMAIN-CONTAINING PROTEIN"/>
    <property type="match status" value="1"/>
</dbReference>
<gene>
    <name evidence="2" type="ORF">SADUNF_Sadunf14G0004800</name>
</gene>
<feature type="region of interest" description="Disordered" evidence="1">
    <location>
        <begin position="1"/>
        <end position="56"/>
    </location>
</feature>
<evidence type="ECO:0000313" key="3">
    <source>
        <dbReference type="Proteomes" id="UP000657918"/>
    </source>
</evidence>
<keyword evidence="3" id="KW-1185">Reference proteome</keyword>
<dbReference type="OrthoDB" id="745459at2759"/>
<organism evidence="2 3">
    <name type="scientific">Salix dunnii</name>
    <dbReference type="NCBI Taxonomy" id="1413687"/>
    <lineage>
        <taxon>Eukaryota</taxon>
        <taxon>Viridiplantae</taxon>
        <taxon>Streptophyta</taxon>
        <taxon>Embryophyta</taxon>
        <taxon>Tracheophyta</taxon>
        <taxon>Spermatophyta</taxon>
        <taxon>Magnoliopsida</taxon>
        <taxon>eudicotyledons</taxon>
        <taxon>Gunneridae</taxon>
        <taxon>Pentapetalae</taxon>
        <taxon>rosids</taxon>
        <taxon>fabids</taxon>
        <taxon>Malpighiales</taxon>
        <taxon>Salicaceae</taxon>
        <taxon>Saliceae</taxon>
        <taxon>Salix</taxon>
    </lineage>
</organism>
<dbReference type="PANTHER" id="PTHR33696">
    <property type="entry name" value="T22J18.15-RELATED"/>
    <property type="match status" value="1"/>
</dbReference>
<feature type="compositionally biased region" description="Polar residues" evidence="1">
    <location>
        <begin position="1"/>
        <end position="11"/>
    </location>
</feature>
<dbReference type="Proteomes" id="UP000657918">
    <property type="component" value="Unassembled WGS sequence"/>
</dbReference>
<sequence length="231" mass="25707">MSMEQSKTVHSNGHVPFSWEKRPGESKLVNNHHGCPSKETPVVKLQPPPCPVKSSRISTHDITIPLPPCTFQAPAAPSRSSSRRGLTKEIDDPFLAAYKECTKSTKKDKPVKKNLGSGRRKGAIFDFTSCKQSCSVRDDNLVRVSQAPYERDKWHRLGEAGRAQKMGSWARLESQSKLENSGLRSFSRLHVTGRYVSPTIHTGQARVKRAGHKRRGVGLDWRASPSSRIVS</sequence>
<protein>
    <submittedName>
        <fullName evidence="2">Uncharacterized protein</fullName>
    </submittedName>
</protein>
<evidence type="ECO:0000256" key="1">
    <source>
        <dbReference type="SAM" id="MobiDB-lite"/>
    </source>
</evidence>
<dbReference type="EMBL" id="JADGMS010000014">
    <property type="protein sequence ID" value="KAF9668449.1"/>
    <property type="molecule type" value="Genomic_DNA"/>
</dbReference>
<dbReference type="AlphaFoldDB" id="A0A835MLN2"/>